<dbReference type="Proteomes" id="UP000054018">
    <property type="component" value="Unassembled WGS sequence"/>
</dbReference>
<dbReference type="HOGENOM" id="CLU_2868539_0_0_1"/>
<dbReference type="EMBL" id="KN833883">
    <property type="protein sequence ID" value="KIK15619.1"/>
    <property type="molecule type" value="Genomic_DNA"/>
</dbReference>
<accession>A0A0C9YPA1</accession>
<evidence type="ECO:0000313" key="4">
    <source>
        <dbReference type="Proteomes" id="UP000054018"/>
    </source>
</evidence>
<name>A0A0C9YPA1_9AGAM</name>
<organism evidence="3 4">
    <name type="scientific">Pisolithus microcarpus 441</name>
    <dbReference type="NCBI Taxonomy" id="765257"/>
    <lineage>
        <taxon>Eukaryota</taxon>
        <taxon>Fungi</taxon>
        <taxon>Dikarya</taxon>
        <taxon>Basidiomycota</taxon>
        <taxon>Agaricomycotina</taxon>
        <taxon>Agaricomycetes</taxon>
        <taxon>Agaricomycetidae</taxon>
        <taxon>Boletales</taxon>
        <taxon>Sclerodermatineae</taxon>
        <taxon>Pisolithaceae</taxon>
        <taxon>Pisolithus</taxon>
    </lineage>
</organism>
<keyword evidence="1" id="KW-0175">Coiled coil</keyword>
<proteinExistence type="predicted"/>
<reference evidence="3 4" key="1">
    <citation type="submission" date="2014-04" db="EMBL/GenBank/DDBJ databases">
        <authorList>
            <consortium name="DOE Joint Genome Institute"/>
            <person name="Kuo A."/>
            <person name="Kohler A."/>
            <person name="Costa M.D."/>
            <person name="Nagy L.G."/>
            <person name="Floudas D."/>
            <person name="Copeland A."/>
            <person name="Barry K.W."/>
            <person name="Cichocki N."/>
            <person name="Veneault-Fourrey C."/>
            <person name="LaButti K."/>
            <person name="Lindquist E.A."/>
            <person name="Lipzen A."/>
            <person name="Lundell T."/>
            <person name="Morin E."/>
            <person name="Murat C."/>
            <person name="Sun H."/>
            <person name="Tunlid A."/>
            <person name="Henrissat B."/>
            <person name="Grigoriev I.V."/>
            <person name="Hibbett D.S."/>
            <person name="Martin F."/>
            <person name="Nordberg H.P."/>
            <person name="Cantor M.N."/>
            <person name="Hua S.X."/>
        </authorList>
    </citation>
    <scope>NUCLEOTIDE SEQUENCE [LARGE SCALE GENOMIC DNA]</scope>
    <source>
        <strain evidence="3 4">441</strain>
    </source>
</reference>
<keyword evidence="4" id="KW-1185">Reference proteome</keyword>
<protein>
    <submittedName>
        <fullName evidence="3">Uncharacterized protein</fullName>
    </submittedName>
</protein>
<feature type="coiled-coil region" evidence="1">
    <location>
        <begin position="2"/>
        <end position="32"/>
    </location>
</feature>
<evidence type="ECO:0000313" key="3">
    <source>
        <dbReference type="EMBL" id="KIK15619.1"/>
    </source>
</evidence>
<evidence type="ECO:0000256" key="2">
    <source>
        <dbReference type="SAM" id="MobiDB-lite"/>
    </source>
</evidence>
<dbReference type="AlphaFoldDB" id="A0A0C9YPA1"/>
<sequence length="64" mass="7362">MAEEAERVHKEQEAKAKRIRELEAKCKWLKDETRWAQQAGGSSSQQVPVSCTKGVWRREHGPKS</sequence>
<gene>
    <name evidence="3" type="ORF">PISMIDRAFT_16396</name>
</gene>
<feature type="region of interest" description="Disordered" evidence="2">
    <location>
        <begin position="36"/>
        <end position="64"/>
    </location>
</feature>
<reference evidence="4" key="2">
    <citation type="submission" date="2015-01" db="EMBL/GenBank/DDBJ databases">
        <title>Evolutionary Origins and Diversification of the Mycorrhizal Mutualists.</title>
        <authorList>
            <consortium name="DOE Joint Genome Institute"/>
            <consortium name="Mycorrhizal Genomics Consortium"/>
            <person name="Kohler A."/>
            <person name="Kuo A."/>
            <person name="Nagy L.G."/>
            <person name="Floudas D."/>
            <person name="Copeland A."/>
            <person name="Barry K.W."/>
            <person name="Cichocki N."/>
            <person name="Veneault-Fourrey C."/>
            <person name="LaButti K."/>
            <person name="Lindquist E.A."/>
            <person name="Lipzen A."/>
            <person name="Lundell T."/>
            <person name="Morin E."/>
            <person name="Murat C."/>
            <person name="Riley R."/>
            <person name="Ohm R."/>
            <person name="Sun H."/>
            <person name="Tunlid A."/>
            <person name="Henrissat B."/>
            <person name="Grigoriev I.V."/>
            <person name="Hibbett D.S."/>
            <person name="Martin F."/>
        </authorList>
    </citation>
    <scope>NUCLEOTIDE SEQUENCE [LARGE SCALE GENOMIC DNA]</scope>
    <source>
        <strain evidence="4">441</strain>
    </source>
</reference>
<evidence type="ECO:0000256" key="1">
    <source>
        <dbReference type="SAM" id="Coils"/>
    </source>
</evidence>
<feature type="compositionally biased region" description="Low complexity" evidence="2">
    <location>
        <begin position="36"/>
        <end position="46"/>
    </location>
</feature>